<dbReference type="AlphaFoldDB" id="A0A0K0E3Y3"/>
<proteinExistence type="predicted"/>
<evidence type="ECO:0000313" key="2">
    <source>
        <dbReference type="WBParaSite" id="SSTP_0000420300.1"/>
    </source>
</evidence>
<dbReference type="WBParaSite" id="TCONS_00008391.p1">
    <property type="protein sequence ID" value="TCONS_00008391.p1"/>
    <property type="gene ID" value="XLOC_006342"/>
</dbReference>
<name>A0A0K0E3Y3_STRER</name>
<dbReference type="Proteomes" id="UP000035681">
    <property type="component" value="Unplaced"/>
</dbReference>
<sequence length="173" mass="19667">MPNLKRNSTCLIDNAFDAESDVLPPLKKPRLLSVISNRVKTKLRNLSFSKSLFKSRSKAKCDTIYFSPIDIGNTGRLEANEGKLETKNNEPNTNKTTNLFFTKNFIPINNFFKSMSYEDKNLTLLPPKNLTNQSIPNLITFDTNFTKSVIGNSQPNKRFRMEQEALAKNIIGM</sequence>
<keyword evidence="1" id="KW-1185">Reference proteome</keyword>
<dbReference type="WBParaSite" id="SSTP_0000420300.1">
    <property type="protein sequence ID" value="SSTP_0000420300.1"/>
    <property type="gene ID" value="SSTP_0000420300"/>
</dbReference>
<evidence type="ECO:0000313" key="1">
    <source>
        <dbReference type="Proteomes" id="UP000035681"/>
    </source>
</evidence>
<accession>A0A0K0E3Y3</accession>
<evidence type="ECO:0000313" key="3">
    <source>
        <dbReference type="WBParaSite" id="TCONS_00008391.p1"/>
    </source>
</evidence>
<organism evidence="2">
    <name type="scientific">Strongyloides stercoralis</name>
    <name type="common">Threadworm</name>
    <dbReference type="NCBI Taxonomy" id="6248"/>
    <lineage>
        <taxon>Eukaryota</taxon>
        <taxon>Metazoa</taxon>
        <taxon>Ecdysozoa</taxon>
        <taxon>Nematoda</taxon>
        <taxon>Chromadorea</taxon>
        <taxon>Rhabditida</taxon>
        <taxon>Tylenchina</taxon>
        <taxon>Panagrolaimomorpha</taxon>
        <taxon>Strongyloidoidea</taxon>
        <taxon>Strongyloididae</taxon>
        <taxon>Strongyloides</taxon>
    </lineage>
</organism>
<reference evidence="2" key="1">
    <citation type="submission" date="2015-08" db="UniProtKB">
        <authorList>
            <consortium name="WormBaseParasite"/>
        </authorList>
    </citation>
    <scope>IDENTIFICATION</scope>
</reference>
<protein>
    <submittedName>
        <fullName evidence="2 3">Uncharacterized protein</fullName>
    </submittedName>
</protein>